<feature type="domain" description="Helicase ATP-binding" evidence="6">
    <location>
        <begin position="1"/>
        <end position="90"/>
    </location>
</feature>
<dbReference type="GO" id="GO:0003724">
    <property type="term" value="F:RNA helicase activity"/>
    <property type="evidence" value="ECO:0007669"/>
    <property type="project" value="UniProtKB-EC"/>
</dbReference>
<evidence type="ECO:0000256" key="2">
    <source>
        <dbReference type="ARBA" id="ARBA00022741"/>
    </source>
</evidence>
<dbReference type="Pfam" id="PF00270">
    <property type="entry name" value="DEAD"/>
    <property type="match status" value="1"/>
</dbReference>
<evidence type="ECO:0000256" key="3">
    <source>
        <dbReference type="ARBA" id="ARBA00022801"/>
    </source>
</evidence>
<dbReference type="EC" id="3.6.4.13" evidence="1"/>
<evidence type="ECO:0000256" key="5">
    <source>
        <dbReference type="ARBA" id="ARBA00022840"/>
    </source>
</evidence>
<sequence>MTLVPAPTRYLPCQIYDEASKFSYRFDIPPCAVYGGASNMAQVRELSHRRNILITTPGCLADMTGRERPVWGVKEIQTLARDILHGYILLAVRRVGSINENIVQVVLNIADKDKPDMPVRLLQGKPEPEGRIPDFVKTKENADTRAHYLLAAQGLDIPKVTHVINFDLPSDIKDLMRRISRTERMGQSG</sequence>
<evidence type="ECO:0000256" key="1">
    <source>
        <dbReference type="ARBA" id="ARBA00012552"/>
    </source>
</evidence>
<name>A0A4E0RVS4_FASHE</name>
<proteinExistence type="predicted"/>
<evidence type="ECO:0000259" key="6">
    <source>
        <dbReference type="PROSITE" id="PS51192"/>
    </source>
</evidence>
<evidence type="ECO:0000313" key="8">
    <source>
        <dbReference type="Proteomes" id="UP000230066"/>
    </source>
</evidence>
<dbReference type="EMBL" id="JXXN02008161">
    <property type="protein sequence ID" value="THD18880.1"/>
    <property type="molecule type" value="Genomic_DNA"/>
</dbReference>
<accession>A0A4E0RVS4</accession>
<keyword evidence="2" id="KW-0547">Nucleotide-binding</keyword>
<dbReference type="AlphaFoldDB" id="A0A4E0RVS4"/>
<dbReference type="Proteomes" id="UP000230066">
    <property type="component" value="Unassembled WGS sequence"/>
</dbReference>
<dbReference type="Gene3D" id="3.40.50.300">
    <property type="entry name" value="P-loop containing nucleotide triphosphate hydrolases"/>
    <property type="match status" value="2"/>
</dbReference>
<keyword evidence="5" id="KW-0067">ATP-binding</keyword>
<dbReference type="GO" id="GO:0003676">
    <property type="term" value="F:nucleic acid binding"/>
    <property type="evidence" value="ECO:0007669"/>
    <property type="project" value="InterPro"/>
</dbReference>
<dbReference type="InterPro" id="IPR011545">
    <property type="entry name" value="DEAD/DEAH_box_helicase_dom"/>
</dbReference>
<gene>
    <name evidence="7" type="ORF">D915_010028</name>
</gene>
<evidence type="ECO:0000256" key="4">
    <source>
        <dbReference type="ARBA" id="ARBA00022806"/>
    </source>
</evidence>
<keyword evidence="3" id="KW-0378">Hydrolase</keyword>
<dbReference type="PROSITE" id="PS51192">
    <property type="entry name" value="HELICASE_ATP_BIND_1"/>
    <property type="match status" value="1"/>
</dbReference>
<dbReference type="GO" id="GO:0016787">
    <property type="term" value="F:hydrolase activity"/>
    <property type="evidence" value="ECO:0007669"/>
    <property type="project" value="UniProtKB-KW"/>
</dbReference>
<comment type="caution">
    <text evidence="7">The sequence shown here is derived from an EMBL/GenBank/DDBJ whole genome shotgun (WGS) entry which is preliminary data.</text>
</comment>
<protein>
    <recommendedName>
        <fullName evidence="1">RNA helicase</fullName>
        <ecNumber evidence="1">3.6.4.13</ecNumber>
    </recommendedName>
</protein>
<dbReference type="PANTHER" id="PTHR47958">
    <property type="entry name" value="ATP-DEPENDENT RNA HELICASE DBP3"/>
    <property type="match status" value="1"/>
</dbReference>
<dbReference type="InterPro" id="IPR001650">
    <property type="entry name" value="Helicase_C-like"/>
</dbReference>
<evidence type="ECO:0000313" key="7">
    <source>
        <dbReference type="EMBL" id="THD18880.1"/>
    </source>
</evidence>
<keyword evidence="4 7" id="KW-0347">Helicase</keyword>
<dbReference type="Pfam" id="PF00271">
    <property type="entry name" value="Helicase_C"/>
    <property type="match status" value="1"/>
</dbReference>
<dbReference type="InterPro" id="IPR014001">
    <property type="entry name" value="Helicase_ATP-bd"/>
</dbReference>
<keyword evidence="8" id="KW-1185">Reference proteome</keyword>
<dbReference type="InterPro" id="IPR027417">
    <property type="entry name" value="P-loop_NTPase"/>
</dbReference>
<reference evidence="7" key="1">
    <citation type="submission" date="2019-03" db="EMBL/GenBank/DDBJ databases">
        <title>Improved annotation for the trematode Fasciola hepatica.</title>
        <authorList>
            <person name="Choi Y.-J."/>
            <person name="Martin J."/>
            <person name="Mitreva M."/>
        </authorList>
    </citation>
    <scope>NUCLEOTIDE SEQUENCE [LARGE SCALE GENOMIC DNA]</scope>
</reference>
<organism evidence="7 8">
    <name type="scientific">Fasciola hepatica</name>
    <name type="common">Liver fluke</name>
    <dbReference type="NCBI Taxonomy" id="6192"/>
    <lineage>
        <taxon>Eukaryota</taxon>
        <taxon>Metazoa</taxon>
        <taxon>Spiralia</taxon>
        <taxon>Lophotrochozoa</taxon>
        <taxon>Platyhelminthes</taxon>
        <taxon>Trematoda</taxon>
        <taxon>Digenea</taxon>
        <taxon>Plagiorchiida</taxon>
        <taxon>Echinostomata</taxon>
        <taxon>Echinostomatoidea</taxon>
        <taxon>Fasciolidae</taxon>
        <taxon>Fasciola</taxon>
    </lineage>
</organism>
<dbReference type="SUPFAM" id="SSF52540">
    <property type="entry name" value="P-loop containing nucleoside triphosphate hydrolases"/>
    <property type="match status" value="1"/>
</dbReference>
<dbReference type="GO" id="GO:0005524">
    <property type="term" value="F:ATP binding"/>
    <property type="evidence" value="ECO:0007669"/>
    <property type="project" value="UniProtKB-KW"/>
</dbReference>